<dbReference type="OrthoDB" id="9807403at2"/>
<comment type="catalytic activity">
    <reaction evidence="7 8">
        <text>cytidine(34) in tRNA(Ile2) + L-lysine + ATP = lysidine(34) in tRNA(Ile2) + AMP + diphosphate + H(+)</text>
        <dbReference type="Rhea" id="RHEA:43744"/>
        <dbReference type="Rhea" id="RHEA-COMP:10625"/>
        <dbReference type="Rhea" id="RHEA-COMP:10670"/>
        <dbReference type="ChEBI" id="CHEBI:15378"/>
        <dbReference type="ChEBI" id="CHEBI:30616"/>
        <dbReference type="ChEBI" id="CHEBI:32551"/>
        <dbReference type="ChEBI" id="CHEBI:33019"/>
        <dbReference type="ChEBI" id="CHEBI:82748"/>
        <dbReference type="ChEBI" id="CHEBI:83665"/>
        <dbReference type="ChEBI" id="CHEBI:456215"/>
        <dbReference type="EC" id="6.3.4.19"/>
    </reaction>
</comment>
<dbReference type="AlphaFoldDB" id="A0A1D7R025"/>
<evidence type="ECO:0000256" key="2">
    <source>
        <dbReference type="ARBA" id="ARBA00022490"/>
    </source>
</evidence>
<comment type="subcellular location">
    <subcellularLocation>
        <location evidence="1 8">Cytoplasm</location>
    </subcellularLocation>
</comment>
<dbReference type="EC" id="6.3.4.19" evidence="8"/>
<evidence type="ECO:0000259" key="10">
    <source>
        <dbReference type="SMART" id="SM00977"/>
    </source>
</evidence>
<keyword evidence="12" id="KW-1185">Reference proteome</keyword>
<keyword evidence="9" id="KW-0812">Transmembrane</keyword>
<dbReference type="NCBIfam" id="TIGR02433">
    <property type="entry name" value="lysidine_TilS_C"/>
    <property type="match status" value="1"/>
</dbReference>
<evidence type="ECO:0000256" key="6">
    <source>
        <dbReference type="ARBA" id="ARBA00022840"/>
    </source>
</evidence>
<dbReference type="Pfam" id="PF11734">
    <property type="entry name" value="TilS_C"/>
    <property type="match status" value="1"/>
</dbReference>
<keyword evidence="9" id="KW-0472">Membrane</keyword>
<dbReference type="Gene3D" id="3.30.465.60">
    <property type="match status" value="1"/>
</dbReference>
<dbReference type="EMBL" id="CP012502">
    <property type="protein sequence ID" value="AOM84611.1"/>
    <property type="molecule type" value="Genomic_DNA"/>
</dbReference>
<keyword evidence="6 8" id="KW-0067">ATP-binding</keyword>
<dbReference type="PANTHER" id="PTHR43033:SF1">
    <property type="entry name" value="TRNA(ILE)-LYSIDINE SYNTHASE-RELATED"/>
    <property type="match status" value="1"/>
</dbReference>
<comment type="similarity">
    <text evidence="8">Belongs to the tRNA(Ile)-lysidine synthase family.</text>
</comment>
<dbReference type="InterPro" id="IPR014729">
    <property type="entry name" value="Rossmann-like_a/b/a_fold"/>
</dbReference>
<dbReference type="Gene3D" id="3.40.50.620">
    <property type="entry name" value="HUPs"/>
    <property type="match status" value="1"/>
</dbReference>
<dbReference type="SUPFAM" id="SSF82829">
    <property type="entry name" value="MesJ substrate recognition domain-like"/>
    <property type="match status" value="1"/>
</dbReference>
<evidence type="ECO:0000256" key="5">
    <source>
        <dbReference type="ARBA" id="ARBA00022741"/>
    </source>
</evidence>
<protein>
    <recommendedName>
        <fullName evidence="8">tRNA(Ile)-lysidine synthase</fullName>
        <ecNumber evidence="8">6.3.4.19</ecNumber>
    </recommendedName>
    <alternativeName>
        <fullName evidence="8">tRNA(Ile)-2-lysyl-cytidine synthase</fullName>
    </alternativeName>
    <alternativeName>
        <fullName evidence="8">tRNA(Ile)-lysidine synthetase</fullName>
    </alternativeName>
</protein>
<dbReference type="GO" id="GO:0032267">
    <property type="term" value="F:tRNA(Ile)-lysidine synthase activity"/>
    <property type="evidence" value="ECO:0007669"/>
    <property type="project" value="UniProtKB-EC"/>
</dbReference>
<feature type="transmembrane region" description="Helical" evidence="9">
    <location>
        <begin position="21"/>
        <end position="38"/>
    </location>
</feature>
<dbReference type="CDD" id="cd01992">
    <property type="entry name" value="TilS_N"/>
    <property type="match status" value="1"/>
</dbReference>
<dbReference type="SMART" id="SM00977">
    <property type="entry name" value="TilS_C"/>
    <property type="match status" value="1"/>
</dbReference>
<accession>A0A1D7R025</accession>
<comment type="domain">
    <text evidence="8">The N-terminal region contains the highly conserved SGGXDS motif, predicted to be a P-loop motif involved in ATP binding.</text>
</comment>
<dbReference type="PANTHER" id="PTHR43033">
    <property type="entry name" value="TRNA(ILE)-LYSIDINE SYNTHASE-RELATED"/>
    <property type="match status" value="1"/>
</dbReference>
<keyword evidence="3 8" id="KW-0436">Ligase</keyword>
<dbReference type="SUPFAM" id="SSF56037">
    <property type="entry name" value="PheT/TilS domain"/>
    <property type="match status" value="1"/>
</dbReference>
<evidence type="ECO:0000256" key="3">
    <source>
        <dbReference type="ARBA" id="ARBA00022598"/>
    </source>
</evidence>
<evidence type="ECO:0000256" key="4">
    <source>
        <dbReference type="ARBA" id="ARBA00022694"/>
    </source>
</evidence>
<organism evidence="11 12">
    <name type="scientific">Salisediminibacterium beveridgei</name>
    <dbReference type="NCBI Taxonomy" id="632773"/>
    <lineage>
        <taxon>Bacteria</taxon>
        <taxon>Bacillati</taxon>
        <taxon>Bacillota</taxon>
        <taxon>Bacilli</taxon>
        <taxon>Bacillales</taxon>
        <taxon>Bacillaceae</taxon>
        <taxon>Salisediminibacterium</taxon>
    </lineage>
</organism>
<name>A0A1D7R025_9BACI</name>
<dbReference type="Pfam" id="PF01171">
    <property type="entry name" value="ATP_bind_3"/>
    <property type="match status" value="1"/>
</dbReference>
<feature type="binding site" evidence="8">
    <location>
        <begin position="26"/>
        <end position="31"/>
    </location>
    <ligand>
        <name>ATP</name>
        <dbReference type="ChEBI" id="CHEBI:30616"/>
    </ligand>
</feature>
<evidence type="ECO:0000256" key="8">
    <source>
        <dbReference type="HAMAP-Rule" id="MF_01161"/>
    </source>
</evidence>
<proteinExistence type="inferred from homology"/>
<dbReference type="RefSeq" id="WP_069366474.1">
    <property type="nucleotide sequence ID" value="NZ_CP012502.1"/>
</dbReference>
<keyword evidence="5 8" id="KW-0547">Nucleotide-binding</keyword>
<dbReference type="GO" id="GO:0005737">
    <property type="term" value="C:cytoplasm"/>
    <property type="evidence" value="ECO:0007669"/>
    <property type="project" value="UniProtKB-SubCell"/>
</dbReference>
<sequence length="466" mass="53180">MNPSIDRMIRRYRMLSKGDHVLVAVSGGVDSMVLLDYLSGQMKRFGIRVHVVHAHHHLRGADADADASLVRDFCHTHDIPFEQVDLDVTGERKLRKGSVQEIARDLRYEAFRHVMAEIGANRLALAHHGDDQVETVLIELLRTTGRAPAGMRPLRPFPPGTLIRPLLGLEKKELYAYADLHQVPYREDHTNEQETYTRNRIRHKLLPVMKEEEPAIHKQVQSFTEDRQLEEDFMEKETEARLKEPEVHLVQTEGKVTFSRSGFNALPSALQKRAVHLLLTYLFRNKASKGHWNSRNLMQAVSLIRGNKPNAKAYFEGDVILVCTYDQVNLEVEETSMDVLNTQVIPDEGNLLLPGGNLIIETAGELSEPALSLSETAIPAERLPLTVRSRKPGDRILLQNRKGRQKIKDLMINRKIPLHMRELWPIIVDRHDTILWVPELAVSGELTGQDPCRERIVLRFVPFDKA</sequence>
<dbReference type="Proteomes" id="UP000094463">
    <property type="component" value="Chromosome"/>
</dbReference>
<dbReference type="GO" id="GO:0005524">
    <property type="term" value="F:ATP binding"/>
    <property type="evidence" value="ECO:0007669"/>
    <property type="project" value="UniProtKB-UniRule"/>
</dbReference>
<keyword evidence="2 8" id="KW-0963">Cytoplasm</keyword>
<dbReference type="HAMAP" id="MF_01161">
    <property type="entry name" value="tRNA_Ile_lys_synt"/>
    <property type="match status" value="1"/>
</dbReference>
<keyword evidence="9" id="KW-1133">Transmembrane helix</keyword>
<evidence type="ECO:0000313" key="12">
    <source>
        <dbReference type="Proteomes" id="UP000094463"/>
    </source>
</evidence>
<dbReference type="InterPro" id="IPR012795">
    <property type="entry name" value="tRNA_Ile_lys_synt_N"/>
</dbReference>
<dbReference type="InterPro" id="IPR011063">
    <property type="entry name" value="TilS/TtcA_N"/>
</dbReference>
<comment type="function">
    <text evidence="8">Ligates lysine onto the cytidine present at position 34 of the AUA codon-specific tRNA(Ile) that contains the anticodon CAU, in an ATP-dependent manner. Cytidine is converted to lysidine, thus changing the amino acid specificity of the tRNA from methionine to isoleucine.</text>
</comment>
<dbReference type="InterPro" id="IPR012796">
    <property type="entry name" value="Lysidine-tRNA-synth_C"/>
</dbReference>
<dbReference type="GO" id="GO:0006400">
    <property type="term" value="P:tRNA modification"/>
    <property type="evidence" value="ECO:0007669"/>
    <property type="project" value="UniProtKB-UniRule"/>
</dbReference>
<dbReference type="STRING" id="632773.BBEV_3314"/>
<feature type="domain" description="Lysidine-tRNA(Ile) synthetase C-terminal" evidence="10">
    <location>
        <begin position="385"/>
        <end position="458"/>
    </location>
</feature>
<evidence type="ECO:0000256" key="1">
    <source>
        <dbReference type="ARBA" id="ARBA00004496"/>
    </source>
</evidence>
<evidence type="ECO:0000313" key="11">
    <source>
        <dbReference type="EMBL" id="AOM84611.1"/>
    </source>
</evidence>
<dbReference type="SUPFAM" id="SSF52402">
    <property type="entry name" value="Adenine nucleotide alpha hydrolases-like"/>
    <property type="match status" value="1"/>
</dbReference>
<dbReference type="InterPro" id="IPR012094">
    <property type="entry name" value="tRNA_Ile_lys_synt"/>
</dbReference>
<keyword evidence="4 8" id="KW-0819">tRNA processing</keyword>
<dbReference type="KEGG" id="bbev:BBEV_3314"/>
<gene>
    <name evidence="8 11" type="primary">tilS</name>
    <name evidence="11" type="ORF">BBEV_3314</name>
</gene>
<reference evidence="11 12" key="1">
    <citation type="submission" date="2015-08" db="EMBL/GenBank/DDBJ databases">
        <title>The complete genome sequence of Bacillus beveridgei MLTeJB.</title>
        <authorList>
            <person name="Hanson T.E."/>
            <person name="Mesa C."/>
            <person name="Basesman S.M."/>
            <person name="Oremland R.S."/>
        </authorList>
    </citation>
    <scope>NUCLEOTIDE SEQUENCE [LARGE SCALE GENOMIC DNA]</scope>
    <source>
        <strain evidence="11 12">MLTeJB</strain>
    </source>
</reference>
<evidence type="ECO:0000256" key="9">
    <source>
        <dbReference type="SAM" id="Phobius"/>
    </source>
</evidence>
<dbReference type="NCBIfam" id="TIGR02432">
    <property type="entry name" value="lysidine_TilS_N"/>
    <property type="match status" value="1"/>
</dbReference>
<evidence type="ECO:0000256" key="7">
    <source>
        <dbReference type="ARBA" id="ARBA00048539"/>
    </source>
</evidence>
<dbReference type="PATRIC" id="fig|632773.3.peg.3461"/>